<dbReference type="Pfam" id="PF25145">
    <property type="entry name" value="NfeD1b_N"/>
    <property type="match status" value="1"/>
</dbReference>
<dbReference type="PANTHER" id="PTHR33507:SF4">
    <property type="entry name" value="NODULATION COMPETITIVENESS PROTEIN NFED"/>
    <property type="match status" value="1"/>
</dbReference>
<evidence type="ECO:0000256" key="5">
    <source>
        <dbReference type="SAM" id="MobiDB-lite"/>
    </source>
</evidence>
<dbReference type="Proteomes" id="UP001215956">
    <property type="component" value="Unassembled WGS sequence"/>
</dbReference>
<evidence type="ECO:0000259" key="7">
    <source>
        <dbReference type="Pfam" id="PF01957"/>
    </source>
</evidence>
<dbReference type="SUPFAM" id="SSF52096">
    <property type="entry name" value="ClpP/crotonase"/>
    <property type="match status" value="1"/>
</dbReference>
<feature type="transmembrane region" description="Helical" evidence="6">
    <location>
        <begin position="330"/>
        <end position="351"/>
    </location>
</feature>
<dbReference type="Pfam" id="PF24961">
    <property type="entry name" value="NfeD_membrane"/>
    <property type="match status" value="1"/>
</dbReference>
<evidence type="ECO:0000256" key="3">
    <source>
        <dbReference type="ARBA" id="ARBA00022989"/>
    </source>
</evidence>
<dbReference type="InterPro" id="IPR029045">
    <property type="entry name" value="ClpP/crotonase-like_dom_sf"/>
</dbReference>
<comment type="subcellular location">
    <subcellularLocation>
        <location evidence="1">Membrane</location>
        <topology evidence="1">Multi-pass membrane protein</topology>
    </subcellularLocation>
</comment>
<reference evidence="10 11" key="1">
    <citation type="submission" date="2023-03" db="EMBL/GenBank/DDBJ databases">
        <title>Whole genome sequencing of Methanotrichaceae archaeon M04Ac.</title>
        <authorList>
            <person name="Khomyakova M.A."/>
            <person name="Merkel A.Y."/>
            <person name="Slobodkin A.I."/>
        </authorList>
    </citation>
    <scope>NUCLEOTIDE SEQUENCE [LARGE SCALE GENOMIC DNA]</scope>
    <source>
        <strain evidence="10 11">M04Ac</strain>
    </source>
</reference>
<dbReference type="InterPro" id="IPR056738">
    <property type="entry name" value="NfeD1b_N"/>
</dbReference>
<dbReference type="Gene3D" id="3.90.226.10">
    <property type="entry name" value="2-enoyl-CoA Hydratase, Chain A, domain 1"/>
    <property type="match status" value="1"/>
</dbReference>
<dbReference type="InterPro" id="IPR052165">
    <property type="entry name" value="Membrane_assoc_protease"/>
</dbReference>
<evidence type="ECO:0000256" key="2">
    <source>
        <dbReference type="ARBA" id="ARBA00022692"/>
    </source>
</evidence>
<dbReference type="CDD" id="cd07020">
    <property type="entry name" value="Clp_protease_NfeD_1"/>
    <property type="match status" value="1"/>
</dbReference>
<dbReference type="RefSeq" id="WP_316968404.1">
    <property type="nucleotide sequence ID" value="NZ_JARFPL010000008.1"/>
</dbReference>
<feature type="transmembrane region" description="Helical" evidence="6">
    <location>
        <begin position="33"/>
        <end position="51"/>
    </location>
</feature>
<dbReference type="SUPFAM" id="SSF141322">
    <property type="entry name" value="NfeD domain-like"/>
    <property type="match status" value="1"/>
</dbReference>
<dbReference type="InterPro" id="IPR002810">
    <property type="entry name" value="NfeD-like_C"/>
</dbReference>
<keyword evidence="3 6" id="KW-1133">Transmembrane helix</keyword>
<feature type="region of interest" description="Disordered" evidence="5">
    <location>
        <begin position="1"/>
        <end position="25"/>
    </location>
</feature>
<evidence type="ECO:0000256" key="1">
    <source>
        <dbReference type="ARBA" id="ARBA00004141"/>
    </source>
</evidence>
<feature type="domain" description="NfeD integral membrane" evidence="8">
    <location>
        <begin position="264"/>
        <end position="386"/>
    </location>
</feature>
<keyword evidence="11" id="KW-1185">Reference proteome</keyword>
<keyword evidence="2 6" id="KW-0812">Transmembrane</keyword>
<dbReference type="PANTHER" id="PTHR33507">
    <property type="entry name" value="INNER MEMBRANE PROTEIN YBBJ"/>
    <property type="match status" value="1"/>
</dbReference>
<dbReference type="InterPro" id="IPR056739">
    <property type="entry name" value="NfeD_membrane"/>
</dbReference>
<protein>
    <submittedName>
        <fullName evidence="10">Nodulation protein NfeD</fullName>
    </submittedName>
</protein>
<feature type="transmembrane region" description="Helical" evidence="6">
    <location>
        <begin position="366"/>
        <end position="386"/>
    </location>
</feature>
<feature type="transmembrane region" description="Helical" evidence="6">
    <location>
        <begin position="292"/>
        <end position="323"/>
    </location>
</feature>
<feature type="domain" description="NfeD1b N-terminal" evidence="9">
    <location>
        <begin position="56"/>
        <end position="206"/>
    </location>
</feature>
<dbReference type="EMBL" id="JARFPL010000008">
    <property type="protein sequence ID" value="MDF0592696.1"/>
    <property type="molecule type" value="Genomic_DNA"/>
</dbReference>
<evidence type="ECO:0000259" key="9">
    <source>
        <dbReference type="Pfam" id="PF25145"/>
    </source>
</evidence>
<accession>A0ABT5XDB1</accession>
<gene>
    <name evidence="10" type="ORF">P0O24_03765</name>
</gene>
<sequence>MNRPDSKLIGGGCRRDGRPSRPAPGVLKAHTPIPALFMAAILLLSLSAAALGQGSVMIVALDGAITPASDEIVAEAILQAEALGCEAIIITLDTPGGGLTETKEITGLMERTSLPVIGYVYPSGATAWSAGTIILLASDVAAMVPGTIIGSAQPVQIGPMGTEAVNDSKVINAVVALAEERARINGRNVTAAREFVTKNLNLNAEDALEFGVIEFISPSIEALLEEVDGVVAKNRTLATSGAEIVHFQPGLRLQILSILSDPLLAGLLLIIGLYALIFGLSNPGMGAELVGVIVLALGLIGLGFSVNIGAVFLIILGVVLLLVELNSAGFGLLGAAGLACMIIGSVLLVPIGSPEWSTPAEYKMDALIALLVPSIVMGLFFVFAIYKVAEARRRPTYSARMEKEVAEALDRIDPRGHVMYNGEYWVAVSEEPIEAGETVEVVGKERMVLKVRRKR</sequence>
<comment type="caution">
    <text evidence="10">The sequence shown here is derived from an EMBL/GenBank/DDBJ whole genome shotgun (WGS) entry which is preliminary data.</text>
</comment>
<evidence type="ECO:0000256" key="6">
    <source>
        <dbReference type="SAM" id="Phobius"/>
    </source>
</evidence>
<keyword evidence="4 6" id="KW-0472">Membrane</keyword>
<proteinExistence type="predicted"/>
<feature type="transmembrane region" description="Helical" evidence="6">
    <location>
        <begin position="262"/>
        <end position="280"/>
    </location>
</feature>
<dbReference type="Gene3D" id="2.40.50.140">
    <property type="entry name" value="Nucleic acid-binding proteins"/>
    <property type="match status" value="1"/>
</dbReference>
<dbReference type="InterPro" id="IPR012340">
    <property type="entry name" value="NA-bd_OB-fold"/>
</dbReference>
<evidence type="ECO:0000313" key="10">
    <source>
        <dbReference type="EMBL" id="MDF0592696.1"/>
    </source>
</evidence>
<evidence type="ECO:0000313" key="11">
    <source>
        <dbReference type="Proteomes" id="UP001215956"/>
    </source>
</evidence>
<dbReference type="Pfam" id="PF01957">
    <property type="entry name" value="NfeD"/>
    <property type="match status" value="1"/>
</dbReference>
<name>A0ABT5XDB1_9EURY</name>
<organism evidence="10 11">
    <name type="scientific">Candidatus Methanocrinis alkalitolerans</name>
    <dbReference type="NCBI Taxonomy" id="3033395"/>
    <lineage>
        <taxon>Archaea</taxon>
        <taxon>Methanobacteriati</taxon>
        <taxon>Methanobacteriota</taxon>
        <taxon>Stenosarchaea group</taxon>
        <taxon>Methanomicrobia</taxon>
        <taxon>Methanotrichales</taxon>
        <taxon>Methanotrichaceae</taxon>
        <taxon>Methanocrinis</taxon>
    </lineage>
</organism>
<evidence type="ECO:0000256" key="4">
    <source>
        <dbReference type="ARBA" id="ARBA00023136"/>
    </source>
</evidence>
<feature type="domain" description="NfeD-like C-terminal" evidence="7">
    <location>
        <begin position="400"/>
        <end position="453"/>
    </location>
</feature>
<evidence type="ECO:0000259" key="8">
    <source>
        <dbReference type="Pfam" id="PF24961"/>
    </source>
</evidence>